<evidence type="ECO:0000259" key="2">
    <source>
        <dbReference type="Pfam" id="PF20434"/>
    </source>
</evidence>
<proteinExistence type="predicted"/>
<dbReference type="EMBL" id="NMTS02000026">
    <property type="protein sequence ID" value="PLK29814.1"/>
    <property type="molecule type" value="Genomic_DNA"/>
</dbReference>
<organism evidence="3 4">
    <name type="scientific">Faecalibacterium prausnitzii</name>
    <dbReference type="NCBI Taxonomy" id="853"/>
    <lineage>
        <taxon>Bacteria</taxon>
        <taxon>Bacillati</taxon>
        <taxon>Bacillota</taxon>
        <taxon>Clostridia</taxon>
        <taxon>Eubacteriales</taxon>
        <taxon>Oscillospiraceae</taxon>
        <taxon>Faecalibacterium</taxon>
    </lineage>
</organism>
<reference evidence="3 4" key="1">
    <citation type="journal article" date="2017" name="Front. Microbiol.">
        <title>New Insights into the Diversity of the Genus Faecalibacterium.</title>
        <authorList>
            <person name="Benevides L."/>
            <person name="Burman S."/>
            <person name="Martin R."/>
            <person name="Robert V."/>
            <person name="Thomas M."/>
            <person name="Miquel S."/>
            <person name="Chain F."/>
            <person name="Sokol H."/>
            <person name="Bermudez-Humaran L.G."/>
            <person name="Morrison M."/>
            <person name="Langella P."/>
            <person name="Azevedo V.A."/>
            <person name="Chatel J.M."/>
            <person name="Soares S."/>
        </authorList>
    </citation>
    <scope>NUCLEOTIDE SEQUENCE [LARGE SCALE GENOMIC DNA]</scope>
    <source>
        <strain evidence="3 4">CNCM I 4542</strain>
    </source>
</reference>
<dbReference type="PANTHER" id="PTHR48081">
    <property type="entry name" value="AB HYDROLASE SUPERFAMILY PROTEIN C4A8.06C"/>
    <property type="match status" value="1"/>
</dbReference>
<gene>
    <name evidence="3" type="ORF">CGS50_006015</name>
</gene>
<feature type="domain" description="BD-FAE-like" evidence="2">
    <location>
        <begin position="36"/>
        <end position="247"/>
    </location>
</feature>
<sequence length="290" mass="31379">MNSDPTHGKYDTRWDETVGKVYTDLPYGEGAANKFDLYVPSDKSQDAYGLAVYLHAGGFTSGDKAGDAEMLKWLCSKGYVAAGINYTLFTEENPDASVYSQSEEIKAAMPSVVAAAEKLGYKLDRMAIAGGSAGGCLALIYAYRDADTSPLPVKMVFEAVGPGSFHVEDWGIFGLDQSPEAAAGLFSVMSGQALTPEDITSGAYLDAVKPISADRWVTKDTVPSVLCYGAHDKMQPFAASKPLVAALEKNGVDYRYFVAKHSGHGLQNDNKVYMEYLDAVVEYLDKYMKE</sequence>
<keyword evidence="1 3" id="KW-0378">Hydrolase</keyword>
<evidence type="ECO:0000256" key="1">
    <source>
        <dbReference type="ARBA" id="ARBA00022801"/>
    </source>
</evidence>
<protein>
    <submittedName>
        <fullName evidence="3">Alpha/beta hydrolase</fullName>
    </submittedName>
</protein>
<dbReference type="SUPFAM" id="SSF53474">
    <property type="entry name" value="alpha/beta-Hydrolases"/>
    <property type="match status" value="1"/>
</dbReference>
<comment type="caution">
    <text evidence="3">The sequence shown here is derived from an EMBL/GenBank/DDBJ whole genome shotgun (WGS) entry which is preliminary data.</text>
</comment>
<dbReference type="InterPro" id="IPR050300">
    <property type="entry name" value="GDXG_lipolytic_enzyme"/>
</dbReference>
<accession>A0A2J4JPM7</accession>
<dbReference type="Gene3D" id="3.40.50.1820">
    <property type="entry name" value="alpha/beta hydrolase"/>
    <property type="match status" value="1"/>
</dbReference>
<dbReference type="Pfam" id="PF20434">
    <property type="entry name" value="BD-FAE"/>
    <property type="match status" value="1"/>
</dbReference>
<dbReference type="AlphaFoldDB" id="A0A2J4JPM7"/>
<dbReference type="InterPro" id="IPR049492">
    <property type="entry name" value="BD-FAE-like_dom"/>
</dbReference>
<evidence type="ECO:0000313" key="4">
    <source>
        <dbReference type="Proteomes" id="UP000221015"/>
    </source>
</evidence>
<dbReference type="Proteomes" id="UP000221015">
    <property type="component" value="Unassembled WGS sequence"/>
</dbReference>
<dbReference type="GO" id="GO:0016787">
    <property type="term" value="F:hydrolase activity"/>
    <property type="evidence" value="ECO:0007669"/>
    <property type="project" value="UniProtKB-KW"/>
</dbReference>
<evidence type="ECO:0000313" key="3">
    <source>
        <dbReference type="EMBL" id="PLK29814.1"/>
    </source>
</evidence>
<dbReference type="InterPro" id="IPR029058">
    <property type="entry name" value="AB_hydrolase_fold"/>
</dbReference>
<name>A0A2J4JPM7_9FIRM</name>